<name>A0A4S2KBI7_9HYME</name>
<dbReference type="EMBL" id="QBLH01002826">
    <property type="protein sequence ID" value="TGZ46695.1"/>
    <property type="molecule type" value="Genomic_DNA"/>
</dbReference>
<protein>
    <submittedName>
        <fullName evidence="1">Uncharacterized protein</fullName>
    </submittedName>
</protein>
<proteinExistence type="predicted"/>
<evidence type="ECO:0000313" key="1">
    <source>
        <dbReference type="EMBL" id="TGZ46695.1"/>
    </source>
</evidence>
<dbReference type="Proteomes" id="UP000310200">
    <property type="component" value="Unassembled WGS sequence"/>
</dbReference>
<evidence type="ECO:0000313" key="2">
    <source>
        <dbReference type="Proteomes" id="UP000310200"/>
    </source>
</evidence>
<accession>A0A4S2KBI7</accession>
<sequence>MSFNPGVPGYEGENHPCGAMPFRGVVGAAWQFCTGNWIPLPRGSWASAPRAFGSGPRETPFRGLSKNIDNAPWCKGDSHFTYGFPKGLDYASYEVTKREQQFRARSKTLDLLHGEAPMVRTLLRNKNLIFQLDYRSNIDNEPREDI</sequence>
<dbReference type="AlphaFoldDB" id="A0A4S2KBI7"/>
<keyword evidence="2" id="KW-1185">Reference proteome</keyword>
<comment type="caution">
    <text evidence="1">The sequence shown here is derived from an EMBL/GenBank/DDBJ whole genome shotgun (WGS) entry which is preliminary data.</text>
</comment>
<gene>
    <name evidence="1" type="ORF">DBV15_09147</name>
</gene>
<organism evidence="1 2">
    <name type="scientific">Temnothorax longispinosus</name>
    <dbReference type="NCBI Taxonomy" id="300112"/>
    <lineage>
        <taxon>Eukaryota</taxon>
        <taxon>Metazoa</taxon>
        <taxon>Ecdysozoa</taxon>
        <taxon>Arthropoda</taxon>
        <taxon>Hexapoda</taxon>
        <taxon>Insecta</taxon>
        <taxon>Pterygota</taxon>
        <taxon>Neoptera</taxon>
        <taxon>Endopterygota</taxon>
        <taxon>Hymenoptera</taxon>
        <taxon>Apocrita</taxon>
        <taxon>Aculeata</taxon>
        <taxon>Formicoidea</taxon>
        <taxon>Formicidae</taxon>
        <taxon>Myrmicinae</taxon>
        <taxon>Temnothorax</taxon>
    </lineage>
</organism>
<reference evidence="1 2" key="1">
    <citation type="journal article" date="2019" name="Philos. Trans. R. Soc. Lond., B, Biol. Sci.">
        <title>Ant behaviour and brain gene expression of defending hosts depend on the ecological success of the intruding social parasite.</title>
        <authorList>
            <person name="Kaur R."/>
            <person name="Stoldt M."/>
            <person name="Jongepier E."/>
            <person name="Feldmeyer B."/>
            <person name="Menzel F."/>
            <person name="Bornberg-Bauer E."/>
            <person name="Foitzik S."/>
        </authorList>
    </citation>
    <scope>NUCLEOTIDE SEQUENCE [LARGE SCALE GENOMIC DNA]</scope>
    <source>
        <tissue evidence="1">Whole body</tissue>
    </source>
</reference>